<dbReference type="InterPro" id="IPR012337">
    <property type="entry name" value="RNaseH-like_sf"/>
</dbReference>
<proteinExistence type="predicted"/>
<dbReference type="Pfam" id="PF13966">
    <property type="entry name" value="zf-RVT"/>
    <property type="match status" value="1"/>
</dbReference>
<dbReference type="Proteomes" id="UP000828251">
    <property type="component" value="Unassembled WGS sequence"/>
</dbReference>
<dbReference type="PANTHER" id="PTHR33116:SF86">
    <property type="entry name" value="REVERSE TRANSCRIPTASE DOMAIN-CONTAINING PROTEIN"/>
    <property type="match status" value="1"/>
</dbReference>
<sequence>MGFFADIMDRLGFHHDWIVLIMRCVCSVTYTIALNEDIRTCFVPFRGLRQGDPLSPLLFLICAEGLSCLLKEARIKNEMKGAVISMGKLSITHLLFNDDCIIFGDASAEGASTVRNILTEYGLASRQQINFDKSLVYFGVNVGVEDRNVILNILGVRMASNPEKYLGLPMMVGRKKKWAFANYVDRFRKRIEGWSIKYLSMGGKEVFIKAVLQAIPVYAKVGSYPSFTWRSICGARDMFNEGLLWRIGSGEKVNIWNDPWIPSPGNDKEAGTWNKEVISRILDNAQAQRIFSIPLVGCNVPDLLVWHHDAFGEYSVKNGYRSLITKLNHFTANDNIKNDNYKQLFTSVWDLQISAKIKIHLWRLLKDYVPHFSNLVKRCLRIDTVCPLCKKDPEDMHHLLWSCSVLRRLWSHLYIPFGSSIIPLEGKENFVNSFLQADSKSRHLVAISIWALWFNRNKLVNEGVTFDMHKLVSFVKSYAQDSSTSKLCIHSSDLSQTVLWRPPMHGFIKLNFDASFLGSKKFSITAVLAKDAEGFIMGACTYPIMDVADAFAAEARACERALIFALDMGFRNIMLEGDSLTIIKKTKINQDGQIYFESDFSEH</sequence>
<comment type="caution">
    <text evidence="2">The sequence shown here is derived from an EMBL/GenBank/DDBJ whole genome shotgun (WGS) entry which is preliminary data.</text>
</comment>
<dbReference type="OrthoDB" id="1002563at2759"/>
<dbReference type="SUPFAM" id="SSF53098">
    <property type="entry name" value="Ribonuclease H-like"/>
    <property type="match status" value="1"/>
</dbReference>
<gene>
    <name evidence="2" type="ORF">J1N35_006099</name>
</gene>
<name>A0A9D3WE84_9ROSI</name>
<dbReference type="GO" id="GO:0003676">
    <property type="term" value="F:nucleic acid binding"/>
    <property type="evidence" value="ECO:0007669"/>
    <property type="project" value="InterPro"/>
</dbReference>
<dbReference type="AlphaFoldDB" id="A0A9D3WE84"/>
<dbReference type="InterPro" id="IPR000477">
    <property type="entry name" value="RT_dom"/>
</dbReference>
<dbReference type="Pfam" id="PF13456">
    <property type="entry name" value="RVT_3"/>
    <property type="match status" value="1"/>
</dbReference>
<dbReference type="GO" id="GO:0004523">
    <property type="term" value="F:RNA-DNA hybrid ribonuclease activity"/>
    <property type="evidence" value="ECO:0007669"/>
    <property type="project" value="InterPro"/>
</dbReference>
<evidence type="ECO:0000313" key="3">
    <source>
        <dbReference type="Proteomes" id="UP000828251"/>
    </source>
</evidence>
<dbReference type="InterPro" id="IPR002156">
    <property type="entry name" value="RNaseH_domain"/>
</dbReference>
<evidence type="ECO:0000313" key="2">
    <source>
        <dbReference type="EMBL" id="KAH1122939.1"/>
    </source>
</evidence>
<dbReference type="PROSITE" id="PS50878">
    <property type="entry name" value="RT_POL"/>
    <property type="match status" value="1"/>
</dbReference>
<reference evidence="2 3" key="1">
    <citation type="journal article" date="2021" name="Plant Biotechnol. J.">
        <title>Multi-omics assisted identification of the key and species-specific regulatory components of drought-tolerant mechanisms in Gossypium stocksii.</title>
        <authorList>
            <person name="Yu D."/>
            <person name="Ke L."/>
            <person name="Zhang D."/>
            <person name="Wu Y."/>
            <person name="Sun Y."/>
            <person name="Mei J."/>
            <person name="Sun J."/>
            <person name="Sun Y."/>
        </authorList>
    </citation>
    <scope>NUCLEOTIDE SEQUENCE [LARGE SCALE GENOMIC DNA]</scope>
    <source>
        <strain evidence="3">cv. E1</strain>
        <tissue evidence="2">Leaf</tissue>
    </source>
</reference>
<keyword evidence="3" id="KW-1185">Reference proteome</keyword>
<dbReference type="PANTHER" id="PTHR33116">
    <property type="entry name" value="REVERSE TRANSCRIPTASE ZINC-BINDING DOMAIN-CONTAINING PROTEIN-RELATED-RELATED"/>
    <property type="match status" value="1"/>
</dbReference>
<dbReference type="EMBL" id="JAIQCV010000002">
    <property type="protein sequence ID" value="KAH1122939.1"/>
    <property type="molecule type" value="Genomic_DNA"/>
</dbReference>
<feature type="domain" description="Reverse transcriptase" evidence="1">
    <location>
        <begin position="1"/>
        <end position="170"/>
    </location>
</feature>
<evidence type="ECO:0000259" key="1">
    <source>
        <dbReference type="PROSITE" id="PS50878"/>
    </source>
</evidence>
<accession>A0A9D3WE84</accession>
<organism evidence="2 3">
    <name type="scientific">Gossypium stocksii</name>
    <dbReference type="NCBI Taxonomy" id="47602"/>
    <lineage>
        <taxon>Eukaryota</taxon>
        <taxon>Viridiplantae</taxon>
        <taxon>Streptophyta</taxon>
        <taxon>Embryophyta</taxon>
        <taxon>Tracheophyta</taxon>
        <taxon>Spermatophyta</taxon>
        <taxon>Magnoliopsida</taxon>
        <taxon>eudicotyledons</taxon>
        <taxon>Gunneridae</taxon>
        <taxon>Pentapetalae</taxon>
        <taxon>rosids</taxon>
        <taxon>malvids</taxon>
        <taxon>Malvales</taxon>
        <taxon>Malvaceae</taxon>
        <taxon>Malvoideae</taxon>
        <taxon>Gossypium</taxon>
    </lineage>
</organism>
<dbReference type="Pfam" id="PF00078">
    <property type="entry name" value="RVT_1"/>
    <property type="match status" value="1"/>
</dbReference>
<dbReference type="InterPro" id="IPR026960">
    <property type="entry name" value="RVT-Znf"/>
</dbReference>
<protein>
    <recommendedName>
        <fullName evidence="1">Reverse transcriptase domain-containing protein</fullName>
    </recommendedName>
</protein>